<proteinExistence type="predicted"/>
<accession>K9H098</accession>
<sequence length="76" mass="8106">MTLRKSRFSAKTALTALVLGLTAPVLAACEDEGPAEQLGENIDESVEESGEAMEDAAENMGEQMEETGDTMQEQAQ</sequence>
<protein>
    <submittedName>
        <fullName evidence="3">Uncharacterized protein</fullName>
    </submittedName>
</protein>
<comment type="caution">
    <text evidence="3">The sequence shown here is derived from an EMBL/GenBank/DDBJ whole genome shotgun (WGS) entry which is preliminary data.</text>
</comment>
<evidence type="ECO:0000256" key="1">
    <source>
        <dbReference type="SAM" id="MobiDB-lite"/>
    </source>
</evidence>
<dbReference type="RefSeq" id="WP_009540546.1">
    <property type="nucleotide sequence ID" value="NZ_ANHY01000008.1"/>
</dbReference>
<keyword evidence="2" id="KW-0732">Signal</keyword>
<feature type="compositionally biased region" description="Acidic residues" evidence="1">
    <location>
        <begin position="41"/>
        <end position="68"/>
    </location>
</feature>
<dbReference type="AlphaFoldDB" id="K9H098"/>
<evidence type="ECO:0000313" key="4">
    <source>
        <dbReference type="Proteomes" id="UP000009881"/>
    </source>
</evidence>
<gene>
    <name evidence="3" type="ORF">C882_4438</name>
</gene>
<keyword evidence="4" id="KW-1185">Reference proteome</keyword>
<feature type="chain" id="PRO_5003931400" evidence="2">
    <location>
        <begin position="28"/>
        <end position="76"/>
    </location>
</feature>
<dbReference type="EMBL" id="ANHY01000008">
    <property type="protein sequence ID" value="EKV30479.1"/>
    <property type="molecule type" value="Genomic_DNA"/>
</dbReference>
<name>K9H098_9PROT</name>
<dbReference type="Proteomes" id="UP000009881">
    <property type="component" value="Unassembled WGS sequence"/>
</dbReference>
<evidence type="ECO:0000256" key="2">
    <source>
        <dbReference type="SAM" id="SignalP"/>
    </source>
</evidence>
<feature type="region of interest" description="Disordered" evidence="1">
    <location>
        <begin position="32"/>
        <end position="76"/>
    </location>
</feature>
<dbReference type="PROSITE" id="PS51257">
    <property type="entry name" value="PROKAR_LIPOPROTEIN"/>
    <property type="match status" value="1"/>
</dbReference>
<organism evidence="3 4">
    <name type="scientific">Caenispirillum salinarum AK4</name>
    <dbReference type="NCBI Taxonomy" id="1238182"/>
    <lineage>
        <taxon>Bacteria</taxon>
        <taxon>Pseudomonadati</taxon>
        <taxon>Pseudomonadota</taxon>
        <taxon>Alphaproteobacteria</taxon>
        <taxon>Rhodospirillales</taxon>
        <taxon>Novispirillaceae</taxon>
        <taxon>Caenispirillum</taxon>
    </lineage>
</organism>
<reference evidence="3 4" key="1">
    <citation type="journal article" date="2013" name="Genome Announc.">
        <title>Draft Genome Sequence of an Alphaproteobacterium, Caenispirillum salinarum AK4(T), Isolated from a Solar Saltern.</title>
        <authorList>
            <person name="Khatri I."/>
            <person name="Singh A."/>
            <person name="Korpole S."/>
            <person name="Pinnaka A.K."/>
            <person name="Subramanian S."/>
        </authorList>
    </citation>
    <scope>NUCLEOTIDE SEQUENCE [LARGE SCALE GENOMIC DNA]</scope>
    <source>
        <strain evidence="3 4">AK4</strain>
    </source>
</reference>
<feature type="signal peptide" evidence="2">
    <location>
        <begin position="1"/>
        <end position="27"/>
    </location>
</feature>
<evidence type="ECO:0000313" key="3">
    <source>
        <dbReference type="EMBL" id="EKV30479.1"/>
    </source>
</evidence>
<dbReference type="STRING" id="1238182.C882_4438"/>